<dbReference type="RefSeq" id="WP_320755296.1">
    <property type="nucleotide sequence ID" value="NZ_JAWNGA010000009.1"/>
</dbReference>
<feature type="region of interest" description="Disordered" evidence="1">
    <location>
        <begin position="126"/>
        <end position="152"/>
    </location>
</feature>
<feature type="transmembrane region" description="Helical" evidence="2">
    <location>
        <begin position="227"/>
        <end position="248"/>
    </location>
</feature>
<feature type="compositionally biased region" description="Pro residues" evidence="1">
    <location>
        <begin position="288"/>
        <end position="301"/>
    </location>
</feature>
<dbReference type="InterPro" id="IPR057893">
    <property type="entry name" value="LRV_2"/>
</dbReference>
<dbReference type="EMBL" id="JAWNGA010000009">
    <property type="protein sequence ID" value="MDY5133239.1"/>
    <property type="molecule type" value="Genomic_DNA"/>
</dbReference>
<feature type="region of interest" description="Disordered" evidence="1">
    <location>
        <begin position="254"/>
        <end position="311"/>
    </location>
</feature>
<keyword evidence="2" id="KW-1133">Transmembrane helix</keyword>
<feature type="domain" description="Leucine rich repeat variant" evidence="3">
    <location>
        <begin position="7"/>
        <end position="62"/>
    </location>
</feature>
<keyword evidence="2" id="KW-0472">Membrane</keyword>
<feature type="region of interest" description="Disordered" evidence="1">
    <location>
        <begin position="63"/>
        <end position="87"/>
    </location>
</feature>
<comment type="caution">
    <text evidence="4">The sequence shown here is derived from an EMBL/GenBank/DDBJ whole genome shotgun (WGS) entry which is preliminary data.</text>
</comment>
<reference evidence="4 5" key="1">
    <citation type="submission" date="2023-10" db="EMBL/GenBank/DDBJ databases">
        <title>Whole Genome based description of the genera Actinobaculum and Actinotignum reveals a complex phylogenetic relationship within the species included in the genus Actinotignum.</title>
        <authorList>
            <person name="Jensen C.S."/>
            <person name="Dargis R."/>
            <person name="Kemp M."/>
            <person name="Christensen J.J."/>
        </authorList>
    </citation>
    <scope>NUCLEOTIDE SEQUENCE [LARGE SCALE GENOMIC DNA]</scope>
    <source>
        <strain evidence="4 5">SLA_B974</strain>
    </source>
</reference>
<dbReference type="Proteomes" id="UP001275049">
    <property type="component" value="Unassembled WGS sequence"/>
</dbReference>
<dbReference type="Pfam" id="PF25591">
    <property type="entry name" value="LRV_2"/>
    <property type="match status" value="1"/>
</dbReference>
<evidence type="ECO:0000259" key="3">
    <source>
        <dbReference type="Pfam" id="PF25591"/>
    </source>
</evidence>
<evidence type="ECO:0000256" key="2">
    <source>
        <dbReference type="SAM" id="Phobius"/>
    </source>
</evidence>
<feature type="compositionally biased region" description="Basic and acidic residues" evidence="1">
    <location>
        <begin position="260"/>
        <end position="281"/>
    </location>
</feature>
<keyword evidence="2" id="KW-0812">Transmembrane</keyword>
<proteinExistence type="predicted"/>
<name>A0ABU5G820_9ACTO</name>
<accession>A0ABU5G820</accession>
<evidence type="ECO:0000256" key="1">
    <source>
        <dbReference type="SAM" id="MobiDB-lite"/>
    </source>
</evidence>
<keyword evidence="5" id="KW-1185">Reference proteome</keyword>
<evidence type="ECO:0000313" key="5">
    <source>
        <dbReference type="Proteomes" id="UP001275049"/>
    </source>
</evidence>
<gene>
    <name evidence="4" type="ORF">R6G86_05740</name>
</gene>
<sequence length="435" mass="46684">MDQELYNLANDPSTSPEVLRDLAWKHPELQSVIAANPTAYEGLLHWLNENGNEATRKVIAERFGQSSESSTQDEHTPDTATETDPTHTAVAPTETYSSQDNAPQSPQGGAQAYETNATQEYVAQNGATPYPQNDATQAYYPQQNPYYGTYPQQDQTVAGGLAYTQVVPQYDPSYTQTPQPQAPYQQQGSYAPAYGQQPISQYYATPQENEPEEPEEKNNSKRTLIRIIIVAVTIALIAIAGLLAYKYFFSSNDATPDKTVTTRKDSSKDSSKEKEEKEPTKEASPTEEPAPSPSISAPPTPTESILYPAPAGTASAPSFTTPTGNISCSLANNAVYCRANETNTQKIGLSCPGTSSLGLGVVDGLTQYTCDQAVGGGSTLPYGGSVQNGNVACTSYYTGVTCWSQTTGESFAISRNGSIFGTGGALSEDSFPWKR</sequence>
<protein>
    <recommendedName>
        <fullName evidence="3">Leucine rich repeat variant domain-containing protein</fullName>
    </recommendedName>
</protein>
<organism evidence="4 5">
    <name type="scientific">Actinotignum urinale</name>
    <dbReference type="NCBI Taxonomy" id="190146"/>
    <lineage>
        <taxon>Bacteria</taxon>
        <taxon>Bacillati</taxon>
        <taxon>Actinomycetota</taxon>
        <taxon>Actinomycetes</taxon>
        <taxon>Actinomycetales</taxon>
        <taxon>Actinomycetaceae</taxon>
        <taxon>Actinotignum</taxon>
    </lineage>
</organism>
<evidence type="ECO:0000313" key="4">
    <source>
        <dbReference type="EMBL" id="MDY5133239.1"/>
    </source>
</evidence>
<feature type="region of interest" description="Disordered" evidence="1">
    <location>
        <begin position="171"/>
        <end position="191"/>
    </location>
</feature>
<feature type="compositionally biased region" description="Low complexity" evidence="1">
    <location>
        <begin position="172"/>
        <end position="191"/>
    </location>
</feature>